<accession>A0A8J6J539</accession>
<dbReference type="GO" id="GO:0006777">
    <property type="term" value="P:Mo-molybdopterin cofactor biosynthetic process"/>
    <property type="evidence" value="ECO:0007669"/>
    <property type="project" value="UniProtKB-UniRule"/>
</dbReference>
<comment type="function">
    <text evidence="1">Catalyzes the insertion of molybdate into adenylated molybdopterin with the concomitant release of AMP.</text>
</comment>
<keyword evidence="4" id="KW-1185">Reference proteome</keyword>
<protein>
    <recommendedName>
        <fullName evidence="1">Molybdopterin molybdenumtransferase</fullName>
        <ecNumber evidence="1">2.10.1.1</ecNumber>
    </recommendedName>
</protein>
<dbReference type="RefSeq" id="WP_186878939.1">
    <property type="nucleotide sequence ID" value="NZ_JACOPN010000007.1"/>
</dbReference>
<keyword evidence="1" id="KW-0479">Metal-binding</keyword>
<dbReference type="AlphaFoldDB" id="A0A8J6J539"/>
<gene>
    <name evidence="3" type="ORF">H8S55_10540</name>
</gene>
<dbReference type="UniPathway" id="UPA00344"/>
<name>A0A8J6J539_9FIRM</name>
<proteinExistence type="inferred from homology"/>
<keyword evidence="1" id="KW-0500">Molybdenum</keyword>
<dbReference type="PROSITE" id="PS51379">
    <property type="entry name" value="4FE4S_FER_2"/>
    <property type="match status" value="1"/>
</dbReference>
<reference evidence="3" key="1">
    <citation type="submission" date="2020-08" db="EMBL/GenBank/DDBJ databases">
        <title>Genome public.</title>
        <authorList>
            <person name="Liu C."/>
            <person name="Sun Q."/>
        </authorList>
    </citation>
    <scope>NUCLEOTIDE SEQUENCE</scope>
    <source>
        <strain evidence="3">BX5</strain>
    </source>
</reference>
<dbReference type="GO" id="GO:0046872">
    <property type="term" value="F:metal ion binding"/>
    <property type="evidence" value="ECO:0007669"/>
    <property type="project" value="UniProtKB-UniRule"/>
</dbReference>
<sequence length="341" mass="36897">MKLIDTKNAVGHVLCHDLTQIIPGVTKDARFRKGHIVTEEDVPVLLSMGKEHLYVWEKIPGMLHEDEAALRLLALCRNGNMRPTQVKEGKIELLAERDGLFRVDVERLNAVNDEDEIIIATRHNNSAVCAGDKLAGMRIIPLVIEEKKLKAAEEKAGGTPILSIHPWKRKTCGLVTTGSEVANGLIQDAFTPVVRQKLAEYSCKIVRQCCPGDDREAITAAIRQFHAAGVDMILCTGGMSVDPDDRTPAAIAAAGVNVVSYGAPVLPGAMFLVSYFADGTPVLGLPGCVMYAKATIFDLLLPRIVADVPITRREIKRLGNGGLCLGCGQCHYPICPFGKGD</sequence>
<comment type="cofactor">
    <cofactor evidence="1">
        <name>Mg(2+)</name>
        <dbReference type="ChEBI" id="CHEBI:18420"/>
    </cofactor>
</comment>
<dbReference type="InterPro" id="IPR001453">
    <property type="entry name" value="MoaB/Mog_dom"/>
</dbReference>
<dbReference type="InterPro" id="IPR038987">
    <property type="entry name" value="MoeA-like"/>
</dbReference>
<dbReference type="CDD" id="cd03522">
    <property type="entry name" value="MoeA_like"/>
    <property type="match status" value="1"/>
</dbReference>
<dbReference type="SUPFAM" id="SSF53218">
    <property type="entry name" value="Molybdenum cofactor biosynthesis proteins"/>
    <property type="match status" value="1"/>
</dbReference>
<comment type="catalytic activity">
    <reaction evidence="1">
        <text>adenylyl-molybdopterin + molybdate = Mo-molybdopterin + AMP + H(+)</text>
        <dbReference type="Rhea" id="RHEA:35047"/>
        <dbReference type="ChEBI" id="CHEBI:15378"/>
        <dbReference type="ChEBI" id="CHEBI:36264"/>
        <dbReference type="ChEBI" id="CHEBI:62727"/>
        <dbReference type="ChEBI" id="CHEBI:71302"/>
        <dbReference type="ChEBI" id="CHEBI:456215"/>
    </reaction>
</comment>
<organism evidence="3 4">
    <name type="scientific">Flintibacter faecis</name>
    <dbReference type="NCBI Taxonomy" id="2763047"/>
    <lineage>
        <taxon>Bacteria</taxon>
        <taxon>Bacillati</taxon>
        <taxon>Bacillota</taxon>
        <taxon>Clostridia</taxon>
        <taxon>Eubacteriales</taxon>
        <taxon>Flintibacter</taxon>
    </lineage>
</organism>
<dbReference type="InterPro" id="IPR017896">
    <property type="entry name" value="4Fe4S_Fe-S-bd"/>
</dbReference>
<dbReference type="EC" id="2.10.1.1" evidence="1"/>
<dbReference type="PANTHER" id="PTHR10192">
    <property type="entry name" value="MOLYBDOPTERIN BIOSYNTHESIS PROTEIN"/>
    <property type="match status" value="1"/>
</dbReference>
<keyword evidence="1" id="KW-0501">Molybdenum cofactor biosynthesis</keyword>
<comment type="caution">
    <text evidence="3">The sequence shown here is derived from an EMBL/GenBank/DDBJ whole genome shotgun (WGS) entry which is preliminary data.</text>
</comment>
<dbReference type="PANTHER" id="PTHR10192:SF28">
    <property type="entry name" value="MOLYBDOPTERIN MOLYBDENUMTRANSFERASE"/>
    <property type="match status" value="1"/>
</dbReference>
<dbReference type="Gene3D" id="3.40.980.10">
    <property type="entry name" value="MoaB/Mog-like domain"/>
    <property type="match status" value="1"/>
</dbReference>
<dbReference type="GO" id="GO:0005829">
    <property type="term" value="C:cytosol"/>
    <property type="evidence" value="ECO:0007669"/>
    <property type="project" value="TreeGrafter"/>
</dbReference>
<dbReference type="EMBL" id="JACOPN010000007">
    <property type="protein sequence ID" value="MBC5717756.1"/>
    <property type="molecule type" value="Genomic_DNA"/>
</dbReference>
<dbReference type="Pfam" id="PF00994">
    <property type="entry name" value="MoCF_biosynth"/>
    <property type="match status" value="1"/>
</dbReference>
<evidence type="ECO:0000313" key="3">
    <source>
        <dbReference type="EMBL" id="MBC5717756.1"/>
    </source>
</evidence>
<evidence type="ECO:0000256" key="1">
    <source>
        <dbReference type="RuleBase" id="RU365090"/>
    </source>
</evidence>
<evidence type="ECO:0000259" key="2">
    <source>
        <dbReference type="PROSITE" id="PS51379"/>
    </source>
</evidence>
<dbReference type="Proteomes" id="UP000602260">
    <property type="component" value="Unassembled WGS sequence"/>
</dbReference>
<comment type="similarity">
    <text evidence="1">Belongs to the MoeA family.</text>
</comment>
<dbReference type="SMART" id="SM00852">
    <property type="entry name" value="MoCF_biosynth"/>
    <property type="match status" value="1"/>
</dbReference>
<keyword evidence="1" id="KW-0808">Transferase</keyword>
<comment type="pathway">
    <text evidence="1">Cofactor biosynthesis; molybdopterin biosynthesis.</text>
</comment>
<evidence type="ECO:0000313" key="4">
    <source>
        <dbReference type="Proteomes" id="UP000602260"/>
    </source>
</evidence>
<keyword evidence="1" id="KW-0460">Magnesium</keyword>
<feature type="domain" description="4Fe-4S ferredoxin-type" evidence="2">
    <location>
        <begin position="315"/>
        <end position="341"/>
    </location>
</feature>
<dbReference type="InterPro" id="IPR036425">
    <property type="entry name" value="MoaB/Mog-like_dom_sf"/>
</dbReference>
<dbReference type="GO" id="GO:0061599">
    <property type="term" value="F:molybdopterin molybdotransferase activity"/>
    <property type="evidence" value="ECO:0007669"/>
    <property type="project" value="UniProtKB-UniRule"/>
</dbReference>